<organism evidence="11 12">
    <name type="scientific">Candidatus Coproplasma stercoripullorum</name>
    <dbReference type="NCBI Taxonomy" id="2840751"/>
    <lineage>
        <taxon>Bacteria</taxon>
        <taxon>Bacillati</taxon>
        <taxon>Bacillota</taxon>
        <taxon>Clostridia</taxon>
        <taxon>Eubacteriales</taxon>
        <taxon>Candidatus Coproplasma</taxon>
    </lineage>
</organism>
<evidence type="ECO:0000313" key="12">
    <source>
        <dbReference type="Proteomes" id="UP000824179"/>
    </source>
</evidence>
<dbReference type="GO" id="GO:0002949">
    <property type="term" value="P:tRNA threonylcarbamoyladenosine modification"/>
    <property type="evidence" value="ECO:0007669"/>
    <property type="project" value="InterPro"/>
</dbReference>
<evidence type="ECO:0000256" key="6">
    <source>
        <dbReference type="ARBA" id="ARBA00022723"/>
    </source>
</evidence>
<gene>
    <name evidence="11" type="primary">tsaE</name>
    <name evidence="11" type="ORF">IAB90_01610</name>
</gene>
<proteinExistence type="inferred from homology"/>
<evidence type="ECO:0000256" key="3">
    <source>
        <dbReference type="ARBA" id="ARBA00019010"/>
    </source>
</evidence>
<dbReference type="SUPFAM" id="SSF52540">
    <property type="entry name" value="P-loop containing nucleoside triphosphate hydrolases"/>
    <property type="match status" value="1"/>
</dbReference>
<dbReference type="GO" id="GO:0005737">
    <property type="term" value="C:cytoplasm"/>
    <property type="evidence" value="ECO:0007669"/>
    <property type="project" value="UniProtKB-SubCell"/>
</dbReference>
<dbReference type="InterPro" id="IPR003442">
    <property type="entry name" value="T6A_TsaE"/>
</dbReference>
<dbReference type="GO" id="GO:0005524">
    <property type="term" value="F:ATP binding"/>
    <property type="evidence" value="ECO:0007669"/>
    <property type="project" value="UniProtKB-KW"/>
</dbReference>
<dbReference type="Pfam" id="PF02367">
    <property type="entry name" value="TsaE"/>
    <property type="match status" value="1"/>
</dbReference>
<protein>
    <recommendedName>
        <fullName evidence="3">tRNA threonylcarbamoyladenosine biosynthesis protein TsaE</fullName>
    </recommendedName>
    <alternativeName>
        <fullName evidence="10">t(6)A37 threonylcarbamoyladenosine biosynthesis protein TsaE</fullName>
    </alternativeName>
</protein>
<evidence type="ECO:0000256" key="5">
    <source>
        <dbReference type="ARBA" id="ARBA00022694"/>
    </source>
</evidence>
<dbReference type="Proteomes" id="UP000824179">
    <property type="component" value="Unassembled WGS sequence"/>
</dbReference>
<evidence type="ECO:0000256" key="8">
    <source>
        <dbReference type="ARBA" id="ARBA00022840"/>
    </source>
</evidence>
<evidence type="ECO:0000256" key="10">
    <source>
        <dbReference type="ARBA" id="ARBA00032441"/>
    </source>
</evidence>
<accession>A0A9D1AH44</accession>
<dbReference type="EMBL" id="DVHB01000034">
    <property type="protein sequence ID" value="HIR39056.1"/>
    <property type="molecule type" value="Genomic_DNA"/>
</dbReference>
<reference evidence="11" key="1">
    <citation type="submission" date="2020-10" db="EMBL/GenBank/DDBJ databases">
        <authorList>
            <person name="Gilroy R."/>
        </authorList>
    </citation>
    <scope>NUCLEOTIDE SEQUENCE</scope>
    <source>
        <strain evidence="11">ChiW25-3613</strain>
    </source>
</reference>
<evidence type="ECO:0000256" key="7">
    <source>
        <dbReference type="ARBA" id="ARBA00022741"/>
    </source>
</evidence>
<dbReference type="PANTHER" id="PTHR33540:SF2">
    <property type="entry name" value="TRNA THREONYLCARBAMOYLADENOSINE BIOSYNTHESIS PROTEIN TSAE"/>
    <property type="match status" value="1"/>
</dbReference>
<keyword evidence="6" id="KW-0479">Metal-binding</keyword>
<evidence type="ECO:0000256" key="1">
    <source>
        <dbReference type="ARBA" id="ARBA00004496"/>
    </source>
</evidence>
<comment type="similarity">
    <text evidence="2">Belongs to the TsaE family.</text>
</comment>
<evidence type="ECO:0000256" key="4">
    <source>
        <dbReference type="ARBA" id="ARBA00022490"/>
    </source>
</evidence>
<keyword evidence="4" id="KW-0963">Cytoplasm</keyword>
<evidence type="ECO:0000256" key="9">
    <source>
        <dbReference type="ARBA" id="ARBA00022842"/>
    </source>
</evidence>
<dbReference type="NCBIfam" id="TIGR00150">
    <property type="entry name" value="T6A_YjeE"/>
    <property type="match status" value="1"/>
</dbReference>
<name>A0A9D1AH44_9FIRM</name>
<keyword evidence="8" id="KW-0067">ATP-binding</keyword>
<comment type="caution">
    <text evidence="11">The sequence shown here is derived from an EMBL/GenBank/DDBJ whole genome shotgun (WGS) entry which is preliminary data.</text>
</comment>
<keyword evidence="9" id="KW-0460">Magnesium</keyword>
<keyword evidence="7" id="KW-0547">Nucleotide-binding</keyword>
<dbReference type="InterPro" id="IPR027417">
    <property type="entry name" value="P-loop_NTPase"/>
</dbReference>
<reference evidence="11" key="2">
    <citation type="journal article" date="2021" name="PeerJ">
        <title>Extensive microbial diversity within the chicken gut microbiome revealed by metagenomics and culture.</title>
        <authorList>
            <person name="Gilroy R."/>
            <person name="Ravi A."/>
            <person name="Getino M."/>
            <person name="Pursley I."/>
            <person name="Horton D.L."/>
            <person name="Alikhan N.F."/>
            <person name="Baker D."/>
            <person name="Gharbi K."/>
            <person name="Hall N."/>
            <person name="Watson M."/>
            <person name="Adriaenssens E.M."/>
            <person name="Foster-Nyarko E."/>
            <person name="Jarju S."/>
            <person name="Secka A."/>
            <person name="Antonio M."/>
            <person name="Oren A."/>
            <person name="Chaudhuri R.R."/>
            <person name="La Ragione R."/>
            <person name="Hildebrand F."/>
            <person name="Pallen M.J."/>
        </authorList>
    </citation>
    <scope>NUCLEOTIDE SEQUENCE</scope>
    <source>
        <strain evidence="11">ChiW25-3613</strain>
    </source>
</reference>
<comment type="subcellular location">
    <subcellularLocation>
        <location evidence="1">Cytoplasm</location>
    </subcellularLocation>
</comment>
<dbReference type="GO" id="GO:0046872">
    <property type="term" value="F:metal ion binding"/>
    <property type="evidence" value="ECO:0007669"/>
    <property type="project" value="UniProtKB-KW"/>
</dbReference>
<evidence type="ECO:0000256" key="2">
    <source>
        <dbReference type="ARBA" id="ARBA00007599"/>
    </source>
</evidence>
<dbReference type="PANTHER" id="PTHR33540">
    <property type="entry name" value="TRNA THREONYLCARBAMOYLADENOSINE BIOSYNTHESIS PROTEIN TSAE"/>
    <property type="match status" value="1"/>
</dbReference>
<evidence type="ECO:0000313" key="11">
    <source>
        <dbReference type="EMBL" id="HIR39056.1"/>
    </source>
</evidence>
<sequence>MRMAVFISRSADETLEFAKNYAATLKIGDVVLLNGDMGAGKTVFAKGVALGLGIEDEVLSPTYAYMNDYGGKLYHYDCYRLASGAQAEAMGLVDYFYGGGVCLIEWAENIADVLPENCKTVNIKKTGDCTREIEY</sequence>
<dbReference type="Gene3D" id="3.40.50.300">
    <property type="entry name" value="P-loop containing nucleotide triphosphate hydrolases"/>
    <property type="match status" value="1"/>
</dbReference>
<dbReference type="AlphaFoldDB" id="A0A9D1AH44"/>
<keyword evidence="5" id="KW-0819">tRNA processing</keyword>